<protein>
    <submittedName>
        <fullName evidence="1">Uncharacterized protein</fullName>
    </submittedName>
</protein>
<accession>A0AAD9UK06</accession>
<evidence type="ECO:0000313" key="1">
    <source>
        <dbReference type="EMBL" id="KAK2192085.1"/>
    </source>
</evidence>
<dbReference type="AlphaFoldDB" id="A0AAD9UK06"/>
<gene>
    <name evidence="1" type="ORF">NP493_39g03028</name>
</gene>
<keyword evidence="2" id="KW-1185">Reference proteome</keyword>
<dbReference type="Proteomes" id="UP001209878">
    <property type="component" value="Unassembled WGS sequence"/>
</dbReference>
<comment type="caution">
    <text evidence="1">The sequence shown here is derived from an EMBL/GenBank/DDBJ whole genome shotgun (WGS) entry which is preliminary data.</text>
</comment>
<evidence type="ECO:0000313" key="2">
    <source>
        <dbReference type="Proteomes" id="UP001209878"/>
    </source>
</evidence>
<dbReference type="EMBL" id="JAODUO010000039">
    <property type="protein sequence ID" value="KAK2192085.1"/>
    <property type="molecule type" value="Genomic_DNA"/>
</dbReference>
<sequence length="42" mass="4635">MHTFAINSCTARKTAFFITCRDRQTQVAAVAMAAAIIIDYNV</sequence>
<proteinExistence type="predicted"/>
<reference evidence="1" key="1">
    <citation type="journal article" date="2023" name="Mol. Biol. Evol.">
        <title>Third-Generation Sequencing Reveals the Adaptive Role of the Epigenome in Three Deep-Sea Polychaetes.</title>
        <authorList>
            <person name="Perez M."/>
            <person name="Aroh O."/>
            <person name="Sun Y."/>
            <person name="Lan Y."/>
            <person name="Juniper S.K."/>
            <person name="Young C.R."/>
            <person name="Angers B."/>
            <person name="Qian P.Y."/>
        </authorList>
    </citation>
    <scope>NUCLEOTIDE SEQUENCE</scope>
    <source>
        <strain evidence="1">R07B-5</strain>
    </source>
</reference>
<name>A0AAD9UK06_RIDPI</name>
<organism evidence="1 2">
    <name type="scientific">Ridgeia piscesae</name>
    <name type="common">Tubeworm</name>
    <dbReference type="NCBI Taxonomy" id="27915"/>
    <lineage>
        <taxon>Eukaryota</taxon>
        <taxon>Metazoa</taxon>
        <taxon>Spiralia</taxon>
        <taxon>Lophotrochozoa</taxon>
        <taxon>Annelida</taxon>
        <taxon>Polychaeta</taxon>
        <taxon>Sedentaria</taxon>
        <taxon>Canalipalpata</taxon>
        <taxon>Sabellida</taxon>
        <taxon>Siboglinidae</taxon>
        <taxon>Ridgeia</taxon>
    </lineage>
</organism>